<feature type="compositionally biased region" description="Polar residues" evidence="3">
    <location>
        <begin position="527"/>
        <end position="562"/>
    </location>
</feature>
<proteinExistence type="predicted"/>
<feature type="compositionally biased region" description="Polar residues" evidence="3">
    <location>
        <begin position="576"/>
        <end position="593"/>
    </location>
</feature>
<dbReference type="InterPro" id="IPR032675">
    <property type="entry name" value="LRR_dom_sf"/>
</dbReference>
<dbReference type="AlphaFoldDB" id="A0A835FV38"/>
<gene>
    <name evidence="6" type="ORF">HU200_003241</name>
</gene>
<dbReference type="InterPro" id="IPR044974">
    <property type="entry name" value="Disease_R_plants"/>
</dbReference>
<dbReference type="GO" id="GO:0042742">
    <property type="term" value="P:defense response to bacterium"/>
    <property type="evidence" value="ECO:0007669"/>
    <property type="project" value="UniProtKB-ARBA"/>
</dbReference>
<feature type="domain" description="Disease resistance protein winged helix" evidence="4">
    <location>
        <begin position="60"/>
        <end position="131"/>
    </location>
</feature>
<evidence type="ECO:0000256" key="3">
    <source>
        <dbReference type="SAM" id="MobiDB-lite"/>
    </source>
</evidence>
<evidence type="ECO:0000313" key="7">
    <source>
        <dbReference type="Proteomes" id="UP000636709"/>
    </source>
</evidence>
<dbReference type="OrthoDB" id="688479at2759"/>
<evidence type="ECO:0000313" key="6">
    <source>
        <dbReference type="EMBL" id="KAF8776526.1"/>
    </source>
</evidence>
<feature type="domain" description="Disease resistance R13L4/SHOC-2-like LRR" evidence="5">
    <location>
        <begin position="162"/>
        <end position="506"/>
    </location>
</feature>
<keyword evidence="7" id="KW-1185">Reference proteome</keyword>
<organism evidence="6 7">
    <name type="scientific">Digitaria exilis</name>
    <dbReference type="NCBI Taxonomy" id="1010633"/>
    <lineage>
        <taxon>Eukaryota</taxon>
        <taxon>Viridiplantae</taxon>
        <taxon>Streptophyta</taxon>
        <taxon>Embryophyta</taxon>
        <taxon>Tracheophyta</taxon>
        <taxon>Spermatophyta</taxon>
        <taxon>Magnoliopsida</taxon>
        <taxon>Liliopsida</taxon>
        <taxon>Poales</taxon>
        <taxon>Poaceae</taxon>
        <taxon>PACMAD clade</taxon>
        <taxon>Panicoideae</taxon>
        <taxon>Panicodae</taxon>
        <taxon>Paniceae</taxon>
        <taxon>Anthephorinae</taxon>
        <taxon>Digitaria</taxon>
    </lineage>
</organism>
<dbReference type="GO" id="GO:0009626">
    <property type="term" value="P:plant-type hypersensitive response"/>
    <property type="evidence" value="ECO:0007669"/>
    <property type="project" value="UniProtKB-ARBA"/>
</dbReference>
<sequence length="792" mass="90137">MKVFLDALYANSNRSYAELCKLHEDLVSHKTFRGKAKKMLKFSYKDLPREHKTCLLYLAIFPQGYNIRRSTVIGRWVTEGLITKQDWLTAVRHAERCFDALIIRGLVLPCDIGAAGKVKSCMVGDQVHQFITKIPSKENILDARLSDLWARHFSIFSGLRLRTTDSIEKFVHKLPKYSPQLPLLKVLDLEGTNICFDKNHYLKDICNKILLLKYLSLRGTNVTHLPNEINNLHELEVLDIRQTMVPEIATRDVLLLKLRRFLAGRVNPGSRIERNLSCSAVQIPCNIERMENLEILSSVKASREGHELKDIRNLWQLRKLGVVIEDRDNHLMRLLRAISDLKECLQSLSITISSPTKTKRTRQPIDMSNWLRQTPQHLESLTINGVTQRVQLLESLAKGCDELVKVTLSGTLLKQENLMVLAVLPKLLYLRLRSNAYNGSKLTFNKEEFQQLKYFLVDGTNITETDIKFEDGATAELEKIILSSTNIRFLGGIGNLPKLKELELKGNQFLLSFSQDKAVEHDPQSRAIDQNSESRATEQNSENRAPEQSTENTRTNQNTEIDSTAPKENTKIGAPAQNQPSRVPKQNTQSSAVKENIESKFTFKKGEFERLSYFHVEDSKMTNITFENGAAPELKKISLSLTNKSSQLTGKPNLRYLELLYKSYYESQLTFNEDEFPKLNHLTVECPSINSISFTNGSALKLEKIVWTFTEMKSLYGIGNVPKLKEIECIGDLVPHQVRKDIAAHKEQPVLTHKKPQQQGQGKEIITAEDDDDTGFPQISSFMKMKGLCLQG</sequence>
<dbReference type="GO" id="GO:0002758">
    <property type="term" value="P:innate immune response-activating signaling pathway"/>
    <property type="evidence" value="ECO:0007669"/>
    <property type="project" value="UniProtKB-ARBA"/>
</dbReference>
<dbReference type="Pfam" id="PF23598">
    <property type="entry name" value="LRR_14"/>
    <property type="match status" value="1"/>
</dbReference>
<dbReference type="SUPFAM" id="SSF52047">
    <property type="entry name" value="RNI-like"/>
    <property type="match status" value="1"/>
</dbReference>
<keyword evidence="2" id="KW-0611">Plant defense</keyword>
<dbReference type="PANTHER" id="PTHR23155:SF1062">
    <property type="entry name" value="OS11G0579400 PROTEIN"/>
    <property type="match status" value="1"/>
</dbReference>
<keyword evidence="1" id="KW-0677">Repeat</keyword>
<dbReference type="FunFam" id="1.10.10.10:FF:000322">
    <property type="entry name" value="Probable disease resistance protein At1g63360"/>
    <property type="match status" value="1"/>
</dbReference>
<dbReference type="Gene3D" id="1.10.10.10">
    <property type="entry name" value="Winged helix-like DNA-binding domain superfamily/Winged helix DNA-binding domain"/>
    <property type="match status" value="1"/>
</dbReference>
<comment type="caution">
    <text evidence="6">The sequence shown here is derived from an EMBL/GenBank/DDBJ whole genome shotgun (WGS) entry which is preliminary data.</text>
</comment>
<evidence type="ECO:0000259" key="4">
    <source>
        <dbReference type="Pfam" id="PF23559"/>
    </source>
</evidence>
<dbReference type="Gene3D" id="3.80.10.10">
    <property type="entry name" value="Ribonuclease Inhibitor"/>
    <property type="match status" value="1"/>
</dbReference>
<dbReference type="Proteomes" id="UP000636709">
    <property type="component" value="Unassembled WGS sequence"/>
</dbReference>
<evidence type="ECO:0000256" key="1">
    <source>
        <dbReference type="ARBA" id="ARBA00022737"/>
    </source>
</evidence>
<dbReference type="InterPro" id="IPR055414">
    <property type="entry name" value="LRR_R13L4/SHOC2-like"/>
</dbReference>
<evidence type="ECO:0000259" key="5">
    <source>
        <dbReference type="Pfam" id="PF23598"/>
    </source>
</evidence>
<dbReference type="InterPro" id="IPR036388">
    <property type="entry name" value="WH-like_DNA-bd_sf"/>
</dbReference>
<name>A0A835FV38_9POAL</name>
<reference evidence="6" key="1">
    <citation type="submission" date="2020-07" db="EMBL/GenBank/DDBJ databases">
        <title>Genome sequence and genetic diversity analysis of an under-domesticated orphan crop, white fonio (Digitaria exilis).</title>
        <authorList>
            <person name="Bennetzen J.L."/>
            <person name="Chen S."/>
            <person name="Ma X."/>
            <person name="Wang X."/>
            <person name="Yssel A.E.J."/>
            <person name="Chaluvadi S.R."/>
            <person name="Johnson M."/>
            <person name="Gangashetty P."/>
            <person name="Hamidou F."/>
            <person name="Sanogo M.D."/>
            <person name="Zwaenepoel A."/>
            <person name="Wallace J."/>
            <person name="Van De Peer Y."/>
            <person name="Van Deynze A."/>
        </authorList>
    </citation>
    <scope>NUCLEOTIDE SEQUENCE</scope>
    <source>
        <tissue evidence="6">Leaves</tissue>
    </source>
</reference>
<protein>
    <submittedName>
        <fullName evidence="6">Uncharacterized protein</fullName>
    </submittedName>
</protein>
<accession>A0A835FV38</accession>
<dbReference type="PANTHER" id="PTHR23155">
    <property type="entry name" value="DISEASE RESISTANCE PROTEIN RP"/>
    <property type="match status" value="1"/>
</dbReference>
<feature type="region of interest" description="Disordered" evidence="3">
    <location>
        <begin position="520"/>
        <end position="594"/>
    </location>
</feature>
<evidence type="ECO:0000256" key="2">
    <source>
        <dbReference type="ARBA" id="ARBA00022821"/>
    </source>
</evidence>
<dbReference type="EMBL" id="JACEFO010000191">
    <property type="protein sequence ID" value="KAF8776526.1"/>
    <property type="molecule type" value="Genomic_DNA"/>
</dbReference>
<dbReference type="InterPro" id="IPR058922">
    <property type="entry name" value="WHD_DRP"/>
</dbReference>
<dbReference type="SUPFAM" id="SSF52058">
    <property type="entry name" value="L domain-like"/>
    <property type="match status" value="1"/>
</dbReference>
<dbReference type="Pfam" id="PF23559">
    <property type="entry name" value="WHD_DRP"/>
    <property type="match status" value="1"/>
</dbReference>
<feature type="region of interest" description="Disordered" evidence="3">
    <location>
        <begin position="750"/>
        <end position="772"/>
    </location>
</feature>